<keyword evidence="3" id="KW-1185">Reference proteome</keyword>
<evidence type="ECO:0000313" key="2">
    <source>
        <dbReference type="EMBL" id="KAF0463225.1"/>
    </source>
</evidence>
<gene>
    <name evidence="2" type="ORF">F8M41_000199</name>
</gene>
<keyword evidence="1" id="KW-0812">Transmembrane</keyword>
<reference evidence="2 3" key="1">
    <citation type="journal article" date="2019" name="Environ. Microbiol.">
        <title>At the nexus of three kingdoms: the genome of the mycorrhizal fungus Gigaspora margarita provides insights into plant, endobacterial and fungal interactions.</title>
        <authorList>
            <person name="Venice F."/>
            <person name="Ghignone S."/>
            <person name="Salvioli di Fossalunga A."/>
            <person name="Amselem J."/>
            <person name="Novero M."/>
            <person name="Xianan X."/>
            <person name="Sedzielewska Toro K."/>
            <person name="Morin E."/>
            <person name="Lipzen A."/>
            <person name="Grigoriev I.V."/>
            <person name="Henrissat B."/>
            <person name="Martin F.M."/>
            <person name="Bonfante P."/>
        </authorList>
    </citation>
    <scope>NUCLEOTIDE SEQUENCE [LARGE SCALE GENOMIC DNA]</scope>
    <source>
        <strain evidence="2 3">BEG34</strain>
    </source>
</reference>
<name>A0A8H4A946_GIGMA</name>
<dbReference type="AlphaFoldDB" id="A0A8H4A946"/>
<dbReference type="PROSITE" id="PS51257">
    <property type="entry name" value="PROKAR_LIPOPROTEIN"/>
    <property type="match status" value="1"/>
</dbReference>
<organism evidence="2 3">
    <name type="scientific">Gigaspora margarita</name>
    <dbReference type="NCBI Taxonomy" id="4874"/>
    <lineage>
        <taxon>Eukaryota</taxon>
        <taxon>Fungi</taxon>
        <taxon>Fungi incertae sedis</taxon>
        <taxon>Mucoromycota</taxon>
        <taxon>Glomeromycotina</taxon>
        <taxon>Glomeromycetes</taxon>
        <taxon>Diversisporales</taxon>
        <taxon>Gigasporaceae</taxon>
        <taxon>Gigaspora</taxon>
    </lineage>
</organism>
<feature type="transmembrane region" description="Helical" evidence="1">
    <location>
        <begin position="122"/>
        <end position="140"/>
    </location>
</feature>
<dbReference type="Proteomes" id="UP000439903">
    <property type="component" value="Unassembled WGS sequence"/>
</dbReference>
<dbReference type="EMBL" id="WTPW01001005">
    <property type="protein sequence ID" value="KAF0463225.1"/>
    <property type="molecule type" value="Genomic_DNA"/>
</dbReference>
<keyword evidence="1" id="KW-0472">Membrane</keyword>
<protein>
    <submittedName>
        <fullName evidence="2">Uncharacterized protein</fullName>
    </submittedName>
</protein>
<feature type="transmembrane region" description="Helical" evidence="1">
    <location>
        <begin position="43"/>
        <end position="65"/>
    </location>
</feature>
<keyword evidence="1" id="KW-1133">Transmembrane helix</keyword>
<comment type="caution">
    <text evidence="2">The sequence shown here is derived from an EMBL/GenBank/DDBJ whole genome shotgun (WGS) entry which is preliminary data.</text>
</comment>
<evidence type="ECO:0000256" key="1">
    <source>
        <dbReference type="SAM" id="Phobius"/>
    </source>
</evidence>
<dbReference type="OrthoDB" id="2420489at2759"/>
<proteinExistence type="predicted"/>
<evidence type="ECO:0000313" key="3">
    <source>
        <dbReference type="Proteomes" id="UP000439903"/>
    </source>
</evidence>
<sequence>MCFKALIYTITTLLGFACPAFQLAKIILFNQSNGVLHLREIDYVYFGLGIAPIALLVCVFCGDFLSVTMSTLYVLGWLILPSAYTALTVHEMGDIPFTCPNSYNYSSLSLYTTCQIRKCNLIFIWLFPTLVVLSIIVSNIDSDDYDGNYSTRISNVAETTDNNISNASDVRNDSTVANNVVEVHVPNASDVKIIPNASDMKIIPNASDVKIIPNASDVISGTRLA</sequence>
<accession>A0A8H4A946</accession>